<keyword evidence="8" id="KW-0675">Receptor</keyword>
<evidence type="ECO:0000256" key="7">
    <source>
        <dbReference type="ARBA" id="ARBA00023136"/>
    </source>
</evidence>
<evidence type="ECO:0000256" key="3">
    <source>
        <dbReference type="ARBA" id="ARBA00022692"/>
    </source>
</evidence>
<proteinExistence type="predicted"/>
<evidence type="ECO:0000256" key="8">
    <source>
        <dbReference type="ARBA" id="ARBA00023170"/>
    </source>
</evidence>
<dbReference type="InterPro" id="IPR028082">
    <property type="entry name" value="Peripla_BP_I"/>
</dbReference>
<dbReference type="Pfam" id="PF00060">
    <property type="entry name" value="Lig_chan"/>
    <property type="match status" value="1"/>
</dbReference>
<gene>
    <name evidence="16" type="ORF">OTI717_LOCUS33393</name>
</gene>
<comment type="caution">
    <text evidence="16">The sequence shown here is derived from an EMBL/GenBank/DDBJ whole genome shotgun (WGS) entry which is preliminary data.</text>
</comment>
<keyword evidence="10" id="KW-0628">Postsynaptic cell membrane</keyword>
<dbReference type="SUPFAM" id="SSF53822">
    <property type="entry name" value="Periplasmic binding protein-like I"/>
    <property type="match status" value="1"/>
</dbReference>
<evidence type="ECO:0000256" key="5">
    <source>
        <dbReference type="ARBA" id="ARBA00023018"/>
    </source>
</evidence>
<keyword evidence="5" id="KW-0770">Synapse</keyword>
<evidence type="ECO:0000256" key="6">
    <source>
        <dbReference type="ARBA" id="ARBA00023065"/>
    </source>
</evidence>
<dbReference type="Proteomes" id="UP000663823">
    <property type="component" value="Unassembled WGS sequence"/>
</dbReference>
<dbReference type="GO" id="GO:0045211">
    <property type="term" value="C:postsynaptic membrane"/>
    <property type="evidence" value="ECO:0007669"/>
    <property type="project" value="UniProtKB-SubCell"/>
</dbReference>
<keyword evidence="7 14" id="KW-0472">Membrane</keyword>
<reference evidence="16" key="1">
    <citation type="submission" date="2021-02" db="EMBL/GenBank/DDBJ databases">
        <authorList>
            <person name="Nowell W R."/>
        </authorList>
    </citation>
    <scope>NUCLEOTIDE SEQUENCE</scope>
</reference>
<dbReference type="SMART" id="SM00079">
    <property type="entry name" value="PBPe"/>
    <property type="match status" value="1"/>
</dbReference>
<keyword evidence="4 14" id="KW-1133">Transmembrane helix</keyword>
<evidence type="ECO:0000256" key="1">
    <source>
        <dbReference type="ARBA" id="ARBA00004141"/>
    </source>
</evidence>
<dbReference type="InterPro" id="IPR001320">
    <property type="entry name" value="Iontro_rcpt_C"/>
</dbReference>
<dbReference type="PANTHER" id="PTHR18966">
    <property type="entry name" value="IONOTROPIC GLUTAMATE RECEPTOR"/>
    <property type="match status" value="1"/>
</dbReference>
<keyword evidence="3 14" id="KW-0812">Transmembrane</keyword>
<organism evidence="16 17">
    <name type="scientific">Rotaria sordida</name>
    <dbReference type="NCBI Taxonomy" id="392033"/>
    <lineage>
        <taxon>Eukaryota</taxon>
        <taxon>Metazoa</taxon>
        <taxon>Spiralia</taxon>
        <taxon>Gnathifera</taxon>
        <taxon>Rotifera</taxon>
        <taxon>Eurotatoria</taxon>
        <taxon>Bdelloidea</taxon>
        <taxon>Philodinida</taxon>
        <taxon>Philodinidae</taxon>
        <taxon>Rotaria</taxon>
    </lineage>
</organism>
<dbReference type="Pfam" id="PF10613">
    <property type="entry name" value="Lig_chan-Glu_bd"/>
    <property type="match status" value="1"/>
</dbReference>
<dbReference type="InterPro" id="IPR015683">
    <property type="entry name" value="Ionotropic_Glu_rcpt"/>
</dbReference>
<feature type="transmembrane region" description="Helical" evidence="14">
    <location>
        <begin position="614"/>
        <end position="630"/>
    </location>
</feature>
<accession>A0A819TU92</accession>
<dbReference type="Pfam" id="PF01094">
    <property type="entry name" value="ANF_receptor"/>
    <property type="match status" value="1"/>
</dbReference>
<name>A0A819TU92_9BILA</name>
<evidence type="ECO:0000313" key="17">
    <source>
        <dbReference type="Proteomes" id="UP000663823"/>
    </source>
</evidence>
<keyword evidence="12" id="KW-0407">Ion channel</keyword>
<comment type="subcellular location">
    <subcellularLocation>
        <location evidence="1">Membrane</location>
        <topology evidence="1">Multi-pass membrane protein</topology>
    </subcellularLocation>
    <subcellularLocation>
        <location evidence="13">Postsynaptic cell membrane</location>
    </subcellularLocation>
</comment>
<sequence length="868" mass="99604">MSQSNATDVWSQRSQAMFLTAISLANRYNIKLNNQAISGDIIGTNNDENGHAVLNRVCHYISTQRSNIVGIVGPATSNNARFISPFAAHIKLPVVSYSATHVDFSDTRRYPKFYRIVPSDFFLAHAIVQLFKEFNWTTCTIIIQKDDYGYGGLNILSEHYNRNITIKERLTFDGEEFNDNLKKTLLRSRSKIVLVWAGNKETTSIVERALKEGVIGAPYVWITTDEVTLDALLLNISESNHILNKLEGLLTVMPIEIVSSNNDFQQWNVDNILYNDTLSVWHNLWDENNREEYSHFHNISSFAIFTFDATWTLINALNRTVYDGQSSIPWFNSSSYCFNSSLENADQYHKHLKETNFLGISGPISFSNTSNDRVGGAYYVLKNLQLNENKHHLIYKHIMKWFNDSIDKNEKWRNFTGQQIVWPNRSEKIPVDYPQVRGEHLNIDVIDAPPFVMLWNKSSMTQPKPSNTKNFLETQDKNIEIYGYIADLIIELQAKMEFTPKIYAFSSDMSYNSLVESISNNDTSHIIISDVTITSNRFSIVDFSLPFYENTLRIVIRDVSSFSAGFLGYLRPFSFTVWLSIFGIIIYSGLLIYLFERRTIEEEEEEEDCRRLRTIVFSVYQALSCFVGIGNDLRLKTKSSRIMTVALFTLSIILVATYTANFSSFLTLQRTQPYISGIDDIKNGRLPFHRIGILNGSAHVNYYTQNISTIFYAIKNQSERFTLLLDNRIDAVIGDALSLEYIVDRQYCGRLLVTGVGFAKSSFGIVIPKDWQYKADFDVNILLLREEGKLESLEQKWLSERICSTTNTKTFEQDGIPMNVMTGLFVSFLVVSGIALMLHFYYCPMEINENCRKKAVNIVRILLRLPKH</sequence>
<dbReference type="EMBL" id="CAJOAX010010989">
    <property type="protein sequence ID" value="CAF4085036.1"/>
    <property type="molecule type" value="Genomic_DNA"/>
</dbReference>
<keyword evidence="11" id="KW-1071">Ligand-gated ion channel</keyword>
<evidence type="ECO:0000256" key="14">
    <source>
        <dbReference type="SAM" id="Phobius"/>
    </source>
</evidence>
<evidence type="ECO:0000259" key="15">
    <source>
        <dbReference type="SMART" id="SM00079"/>
    </source>
</evidence>
<dbReference type="Gene3D" id="3.40.50.2300">
    <property type="match status" value="2"/>
</dbReference>
<dbReference type="SUPFAM" id="SSF53850">
    <property type="entry name" value="Periplasmic binding protein-like II"/>
    <property type="match status" value="1"/>
</dbReference>
<evidence type="ECO:0000256" key="12">
    <source>
        <dbReference type="ARBA" id="ARBA00023303"/>
    </source>
</evidence>
<feature type="transmembrane region" description="Helical" evidence="14">
    <location>
        <begin position="820"/>
        <end position="842"/>
    </location>
</feature>
<dbReference type="InterPro" id="IPR019594">
    <property type="entry name" value="Glu/Gly-bd"/>
</dbReference>
<evidence type="ECO:0000256" key="10">
    <source>
        <dbReference type="ARBA" id="ARBA00023257"/>
    </source>
</evidence>
<feature type="transmembrane region" description="Helical" evidence="14">
    <location>
        <begin position="575"/>
        <end position="594"/>
    </location>
</feature>
<dbReference type="InterPro" id="IPR000337">
    <property type="entry name" value="GPCR_3"/>
</dbReference>
<dbReference type="GO" id="GO:0004930">
    <property type="term" value="F:G protein-coupled receptor activity"/>
    <property type="evidence" value="ECO:0007669"/>
    <property type="project" value="InterPro"/>
</dbReference>
<dbReference type="PRINTS" id="PR00248">
    <property type="entry name" value="GPCRMGR"/>
</dbReference>
<feature type="domain" description="Ionotropic glutamate receptor C-terminal" evidence="15">
    <location>
        <begin position="459"/>
        <end position="800"/>
    </location>
</feature>
<keyword evidence="2" id="KW-0813">Transport</keyword>
<keyword evidence="9" id="KW-0325">Glycoprotein</keyword>
<evidence type="ECO:0000256" key="2">
    <source>
        <dbReference type="ARBA" id="ARBA00022448"/>
    </source>
</evidence>
<dbReference type="AlphaFoldDB" id="A0A819TU92"/>
<dbReference type="Gene3D" id="1.10.287.70">
    <property type="match status" value="1"/>
</dbReference>
<dbReference type="InterPro" id="IPR001828">
    <property type="entry name" value="ANF_lig-bd_rcpt"/>
</dbReference>
<evidence type="ECO:0000313" key="16">
    <source>
        <dbReference type="EMBL" id="CAF4085036.1"/>
    </source>
</evidence>
<protein>
    <recommendedName>
        <fullName evidence="15">Ionotropic glutamate receptor C-terminal domain-containing protein</fullName>
    </recommendedName>
</protein>
<evidence type="ECO:0000256" key="9">
    <source>
        <dbReference type="ARBA" id="ARBA00023180"/>
    </source>
</evidence>
<evidence type="ECO:0000256" key="13">
    <source>
        <dbReference type="ARBA" id="ARBA00034100"/>
    </source>
</evidence>
<keyword evidence="6" id="KW-0406">Ion transport</keyword>
<dbReference type="GO" id="GO:0015276">
    <property type="term" value="F:ligand-gated monoatomic ion channel activity"/>
    <property type="evidence" value="ECO:0007669"/>
    <property type="project" value="InterPro"/>
</dbReference>
<dbReference type="Gene3D" id="3.40.190.10">
    <property type="entry name" value="Periplasmic binding protein-like II"/>
    <property type="match status" value="2"/>
</dbReference>
<evidence type="ECO:0000256" key="4">
    <source>
        <dbReference type="ARBA" id="ARBA00022989"/>
    </source>
</evidence>
<evidence type="ECO:0000256" key="11">
    <source>
        <dbReference type="ARBA" id="ARBA00023286"/>
    </source>
</evidence>
<feature type="transmembrane region" description="Helical" evidence="14">
    <location>
        <begin position="642"/>
        <end position="660"/>
    </location>
</feature>